<protein>
    <submittedName>
        <fullName evidence="1">Transposase</fullName>
    </submittedName>
</protein>
<gene>
    <name evidence="1" type="ORF">FH039_00855</name>
</gene>
<dbReference type="AlphaFoldDB" id="A0A4Y5SI65"/>
<sequence length="360" mass="41497">MARKTRKIRRAEVNYITIKTKLEPVGQEDYLKLALLTEKFKRAVELAIRLQLRGIKKSEGVREVSRLILNNWWYSDSAWDYAKMLLKGAKQNGGNPRHIHLKSKFLISKPKENEKGNRNVRIEGLKVRIRSNGEWLNFKMKTTEKFLPVLLDAQKFKYGAQVVLRNGKVYLHVQVPFEVYLGRYRRTTNGRLYAGFDLNSDRVNMVILDGDGIIRDVRVKHFPEVNSPGFPRKKARDLRLNALARLLDYVFYHGVRVVFFEDLGRIKRKNGKATSSRRGNRKASNFAKKELLEHGVVMALKRGFNVYLVNPAGSSKLGREIAQWLGLDVHSASAFVVGWWGVISLKTHEHSRKKNSSGRQ</sequence>
<dbReference type="InterPro" id="IPR010094">
    <property type="entry name" value="Transposase_put_N"/>
</dbReference>
<dbReference type="OrthoDB" id="98351at2157"/>
<reference evidence="1 2" key="1">
    <citation type="submission" date="2019-06" db="EMBL/GenBank/DDBJ databases">
        <title>Thermococcus indicus sp. nov., a Fe(III)-reducing hyperthermophilic archaeon isolated from the Onnuri vent field of the Central Indian Ocean ridge.</title>
        <authorList>
            <person name="Lim J.K."/>
            <person name="Kim Y.J."/>
            <person name="Kwon K.K."/>
        </authorList>
    </citation>
    <scope>NUCLEOTIDE SEQUENCE [LARGE SCALE GENOMIC DNA]</scope>
    <source>
        <strain evidence="1 2">IOH1</strain>
    </source>
</reference>
<proteinExistence type="predicted"/>
<organism evidence="1 2">
    <name type="scientific">Thermococcus indicus</name>
    <dbReference type="NCBI Taxonomy" id="2586643"/>
    <lineage>
        <taxon>Archaea</taxon>
        <taxon>Methanobacteriati</taxon>
        <taxon>Methanobacteriota</taxon>
        <taxon>Thermococci</taxon>
        <taxon>Thermococcales</taxon>
        <taxon>Thermococcaceae</taxon>
        <taxon>Thermococcus</taxon>
    </lineage>
</organism>
<keyword evidence="2" id="KW-1185">Reference proteome</keyword>
<dbReference type="KEGG" id="tic:FH039_00855"/>
<name>A0A4Y5SI65_9EURY</name>
<dbReference type="Proteomes" id="UP000306007">
    <property type="component" value="Chromosome"/>
</dbReference>
<accession>A0A4Y5SI65</accession>
<dbReference type="NCBIfam" id="TIGR01765">
    <property type="entry name" value="tspaseT_teng_N"/>
    <property type="match status" value="1"/>
</dbReference>
<evidence type="ECO:0000313" key="2">
    <source>
        <dbReference type="Proteomes" id="UP000306007"/>
    </source>
</evidence>
<evidence type="ECO:0000313" key="1">
    <source>
        <dbReference type="EMBL" id="QDA30447.1"/>
    </source>
</evidence>
<dbReference type="EMBL" id="CP040846">
    <property type="protein sequence ID" value="QDA30447.1"/>
    <property type="molecule type" value="Genomic_DNA"/>
</dbReference>